<sequence length="98" mass="11187">MLCLLSLIHECTLRRTFSATRYSTSLSKHSSGSGKPFRLSKLQDLLTGRFVGQLLHRYWQYIKSMCQILSEEMFSADILLLVLLAVHSKSARCPILKI</sequence>
<protein>
    <submittedName>
        <fullName evidence="1">Uncharacterized protein</fullName>
    </submittedName>
</protein>
<evidence type="ECO:0000313" key="2">
    <source>
        <dbReference type="Proteomes" id="UP000790377"/>
    </source>
</evidence>
<dbReference type="EMBL" id="MU267630">
    <property type="protein sequence ID" value="KAH7913463.1"/>
    <property type="molecule type" value="Genomic_DNA"/>
</dbReference>
<feature type="non-terminal residue" evidence="1">
    <location>
        <position position="98"/>
    </location>
</feature>
<gene>
    <name evidence="1" type="ORF">BJ138DRAFT_1081517</name>
</gene>
<keyword evidence="2" id="KW-1185">Reference proteome</keyword>
<reference evidence="1" key="1">
    <citation type="journal article" date="2021" name="New Phytol.">
        <title>Evolutionary innovations through gain and loss of genes in the ectomycorrhizal Boletales.</title>
        <authorList>
            <person name="Wu G."/>
            <person name="Miyauchi S."/>
            <person name="Morin E."/>
            <person name="Kuo A."/>
            <person name="Drula E."/>
            <person name="Varga T."/>
            <person name="Kohler A."/>
            <person name="Feng B."/>
            <person name="Cao Y."/>
            <person name="Lipzen A."/>
            <person name="Daum C."/>
            <person name="Hundley H."/>
            <person name="Pangilinan J."/>
            <person name="Johnson J."/>
            <person name="Barry K."/>
            <person name="LaButti K."/>
            <person name="Ng V."/>
            <person name="Ahrendt S."/>
            <person name="Min B."/>
            <person name="Choi I.G."/>
            <person name="Park H."/>
            <person name="Plett J.M."/>
            <person name="Magnuson J."/>
            <person name="Spatafora J.W."/>
            <person name="Nagy L.G."/>
            <person name="Henrissat B."/>
            <person name="Grigoriev I.V."/>
            <person name="Yang Z.L."/>
            <person name="Xu J."/>
            <person name="Martin F.M."/>
        </authorList>
    </citation>
    <scope>NUCLEOTIDE SEQUENCE</scope>
    <source>
        <strain evidence="1">ATCC 28755</strain>
    </source>
</reference>
<dbReference type="Proteomes" id="UP000790377">
    <property type="component" value="Unassembled WGS sequence"/>
</dbReference>
<name>A0ACB8AKE0_9AGAM</name>
<evidence type="ECO:0000313" key="1">
    <source>
        <dbReference type="EMBL" id="KAH7913463.1"/>
    </source>
</evidence>
<proteinExistence type="predicted"/>
<accession>A0ACB8AKE0</accession>
<comment type="caution">
    <text evidence="1">The sequence shown here is derived from an EMBL/GenBank/DDBJ whole genome shotgun (WGS) entry which is preliminary data.</text>
</comment>
<organism evidence="1 2">
    <name type="scientific">Hygrophoropsis aurantiaca</name>
    <dbReference type="NCBI Taxonomy" id="72124"/>
    <lineage>
        <taxon>Eukaryota</taxon>
        <taxon>Fungi</taxon>
        <taxon>Dikarya</taxon>
        <taxon>Basidiomycota</taxon>
        <taxon>Agaricomycotina</taxon>
        <taxon>Agaricomycetes</taxon>
        <taxon>Agaricomycetidae</taxon>
        <taxon>Boletales</taxon>
        <taxon>Coniophorineae</taxon>
        <taxon>Hygrophoropsidaceae</taxon>
        <taxon>Hygrophoropsis</taxon>
    </lineage>
</organism>